<proteinExistence type="predicted"/>
<feature type="domain" description="HTH cro/C1-type" evidence="1">
    <location>
        <begin position="1"/>
        <end position="31"/>
    </location>
</feature>
<dbReference type="EMBL" id="JAFEUO010000017">
    <property type="protein sequence ID" value="MBM7086940.1"/>
    <property type="molecule type" value="Genomic_DNA"/>
</dbReference>
<dbReference type="Proteomes" id="UP000809587">
    <property type="component" value="Unassembled WGS sequence"/>
</dbReference>
<name>A0ABS2JK92_9ACTN</name>
<dbReference type="RefSeq" id="WP_204962117.1">
    <property type="nucleotide sequence ID" value="NZ_JAFEUO010000017.1"/>
</dbReference>
<gene>
    <name evidence="2" type="ORF">JQN84_30910</name>
</gene>
<sequence>MISGWELGRHTTSHAHRKTLCAIYGKSVDELFTHQDNHLGDHGDGPQLLARYADLNEAMLAVVAQARECLIVTGSRSRSTGYLQAIEAALVASPALIFYRVLHGPPHYRVLRDHLARLLEIRDPRDRSLGVKTLNLGIEEDPLAPERFFVASERAAVVPIPSLTSHEAFDSGVLLGAGPASRLLDHGRQAYAAARRIETVADVQALDVLRERE</sequence>
<dbReference type="InterPro" id="IPR001387">
    <property type="entry name" value="Cro/C1-type_HTH"/>
</dbReference>
<accession>A0ABS2JK92</accession>
<evidence type="ECO:0000259" key="1">
    <source>
        <dbReference type="PROSITE" id="PS50943"/>
    </source>
</evidence>
<dbReference type="PROSITE" id="PS50943">
    <property type="entry name" value="HTH_CROC1"/>
    <property type="match status" value="1"/>
</dbReference>
<reference evidence="2 3" key="1">
    <citation type="submission" date="2021-02" db="EMBL/GenBank/DDBJ databases">
        <authorList>
            <person name="Lee D.-H."/>
        </authorList>
    </citation>
    <scope>NUCLEOTIDE SEQUENCE [LARGE SCALE GENOMIC DNA]</scope>
    <source>
        <strain evidence="2 3">MMS20-R2-29</strain>
    </source>
</reference>
<comment type="caution">
    <text evidence="2">The sequence shown here is derived from an EMBL/GenBank/DDBJ whole genome shotgun (WGS) entry which is preliminary data.</text>
</comment>
<organism evidence="2 3">
    <name type="scientific">Micromonospora humidisoli</name>
    <dbReference type="NCBI Taxonomy" id="2807622"/>
    <lineage>
        <taxon>Bacteria</taxon>
        <taxon>Bacillati</taxon>
        <taxon>Actinomycetota</taxon>
        <taxon>Actinomycetes</taxon>
        <taxon>Micromonosporales</taxon>
        <taxon>Micromonosporaceae</taxon>
        <taxon>Micromonospora</taxon>
    </lineage>
</organism>
<protein>
    <submittedName>
        <fullName evidence="2">XRE family transcriptional regulator</fullName>
    </submittedName>
</protein>
<evidence type="ECO:0000313" key="2">
    <source>
        <dbReference type="EMBL" id="MBM7086940.1"/>
    </source>
</evidence>
<evidence type="ECO:0000313" key="3">
    <source>
        <dbReference type="Proteomes" id="UP000809587"/>
    </source>
</evidence>
<keyword evidence="3" id="KW-1185">Reference proteome</keyword>